<dbReference type="Gene3D" id="1.10.150.870">
    <property type="match status" value="1"/>
</dbReference>
<feature type="domain" description="DNA polymerase III alpha subunit finger" evidence="3">
    <location>
        <begin position="1"/>
        <end position="95"/>
    </location>
</feature>
<protein>
    <recommendedName>
        <fullName evidence="6">DNA polymerase III subunit alpha</fullName>
    </recommendedName>
</protein>
<dbReference type="InterPro" id="IPR029460">
    <property type="entry name" value="DNAPol_HHH"/>
</dbReference>
<dbReference type="EMBL" id="MFIY01000034">
    <property type="protein sequence ID" value="OGF99924.1"/>
    <property type="molecule type" value="Genomic_DNA"/>
</dbReference>
<feature type="domain" description="OB" evidence="1">
    <location>
        <begin position="363"/>
        <end position="439"/>
    </location>
</feature>
<evidence type="ECO:0000259" key="1">
    <source>
        <dbReference type="Pfam" id="PF01336"/>
    </source>
</evidence>
<evidence type="ECO:0000313" key="5">
    <source>
        <dbReference type="Proteomes" id="UP000178230"/>
    </source>
</evidence>
<proteinExistence type="predicted"/>
<dbReference type="InterPro" id="IPR004805">
    <property type="entry name" value="DnaE2/DnaE/PolC"/>
</dbReference>
<evidence type="ECO:0008006" key="6">
    <source>
        <dbReference type="Google" id="ProtNLM"/>
    </source>
</evidence>
<feature type="domain" description="DNA polymerase helix-hairpin-helix motif" evidence="2">
    <location>
        <begin position="175"/>
        <end position="266"/>
    </location>
</feature>
<dbReference type="PANTHER" id="PTHR32294">
    <property type="entry name" value="DNA POLYMERASE III SUBUNIT ALPHA"/>
    <property type="match status" value="1"/>
</dbReference>
<accession>A0A1F5YIE7</accession>
<dbReference type="GO" id="GO:0006260">
    <property type="term" value="P:DNA replication"/>
    <property type="evidence" value="ECO:0007669"/>
    <property type="project" value="InterPro"/>
</dbReference>
<evidence type="ECO:0000313" key="4">
    <source>
        <dbReference type="EMBL" id="OGF99924.1"/>
    </source>
</evidence>
<reference evidence="4 5" key="1">
    <citation type="journal article" date="2016" name="Nat. Commun.">
        <title>Thousands of microbial genomes shed light on interconnected biogeochemical processes in an aquifer system.</title>
        <authorList>
            <person name="Anantharaman K."/>
            <person name="Brown C.T."/>
            <person name="Hug L.A."/>
            <person name="Sharon I."/>
            <person name="Castelle C.J."/>
            <person name="Probst A.J."/>
            <person name="Thomas B.C."/>
            <person name="Singh A."/>
            <person name="Wilkins M.J."/>
            <person name="Karaoz U."/>
            <person name="Brodie E.L."/>
            <person name="Williams K.H."/>
            <person name="Hubbard S.S."/>
            <person name="Banfield J.F."/>
        </authorList>
    </citation>
    <scope>NUCLEOTIDE SEQUENCE [LARGE SCALE GENOMIC DNA]</scope>
</reference>
<comment type="caution">
    <text evidence="4">The sequence shown here is derived from an EMBL/GenBank/DDBJ whole genome shotgun (WGS) entry which is preliminary data.</text>
</comment>
<name>A0A1F5YIE7_9BACT</name>
<dbReference type="AlphaFoldDB" id="A0A1F5YIE7"/>
<dbReference type="Pfam" id="PF14579">
    <property type="entry name" value="HHH_6"/>
    <property type="match status" value="1"/>
</dbReference>
<evidence type="ECO:0000259" key="3">
    <source>
        <dbReference type="Pfam" id="PF17657"/>
    </source>
</evidence>
<organism evidence="4 5">
    <name type="scientific">Candidatus Gottesmanbacteria bacterium RBG_13_37_7</name>
    <dbReference type="NCBI Taxonomy" id="1798369"/>
    <lineage>
        <taxon>Bacteria</taxon>
        <taxon>Candidatus Gottesmaniibacteriota</taxon>
    </lineage>
</organism>
<dbReference type="GO" id="GO:0008408">
    <property type="term" value="F:3'-5' exonuclease activity"/>
    <property type="evidence" value="ECO:0007669"/>
    <property type="project" value="InterPro"/>
</dbReference>
<dbReference type="InterPro" id="IPR004365">
    <property type="entry name" value="NA-bd_OB_tRNA"/>
</dbReference>
<sequence>MVALFRPGPMEWISLFIESKENPIKIKYPHPDLKHILAETYGIAVYQEQCMQIANQMAGYSMVEADKLRMAIGKKKRDLMKKEKEKFISGCIKKGYTKNVAEKIFSLIEKFVGYGFNKAHSASYAMIAYQTAYMKTKYPVEFMTAVLAAESRSSSGPARYEKVSQAILECKRMKIDLLPPDINSSDIEFSIEESDEKPLQKKIRFGLSAIKNVGEAAIEAILLTRKEKGLFRSFTDFIYRVDPSKVTKKTLESLIKAGAFDRFGKRAALLTVFPQIAEKAQMKRKNILAGQVSLFSISEDEELTDCIPDVEELSRQELLLFEKSLLGFYLTEHPLSPYIGMLEKKVTHKISELNSGIKTSIILGGLITQVKKIFTKTSNDEMAFVRVDDWTGGIEFVVFPSIYKRTKKIWLTDRVILAKGKLNQRNDRLSFLVDDAKLLDLNNE</sequence>
<dbReference type="PANTHER" id="PTHR32294:SF0">
    <property type="entry name" value="DNA POLYMERASE III SUBUNIT ALPHA"/>
    <property type="match status" value="1"/>
</dbReference>
<dbReference type="InterPro" id="IPR040982">
    <property type="entry name" value="DNA_pol3_finger"/>
</dbReference>
<dbReference type="CDD" id="cd04485">
    <property type="entry name" value="DnaE_OBF"/>
    <property type="match status" value="1"/>
</dbReference>
<dbReference type="Pfam" id="PF01336">
    <property type="entry name" value="tRNA_anti-codon"/>
    <property type="match status" value="1"/>
</dbReference>
<dbReference type="GO" id="GO:0003676">
    <property type="term" value="F:nucleic acid binding"/>
    <property type="evidence" value="ECO:0007669"/>
    <property type="project" value="InterPro"/>
</dbReference>
<dbReference type="Proteomes" id="UP000178230">
    <property type="component" value="Unassembled WGS sequence"/>
</dbReference>
<evidence type="ECO:0000259" key="2">
    <source>
        <dbReference type="Pfam" id="PF14579"/>
    </source>
</evidence>
<gene>
    <name evidence="4" type="ORF">A2Y99_03010</name>
</gene>
<dbReference type="Pfam" id="PF17657">
    <property type="entry name" value="DNA_pol3_finger"/>
    <property type="match status" value="1"/>
</dbReference>